<keyword evidence="2" id="KW-1185">Reference proteome</keyword>
<dbReference type="EMBL" id="BMFY01000004">
    <property type="protein sequence ID" value="GGA10764.1"/>
    <property type="molecule type" value="Genomic_DNA"/>
</dbReference>
<proteinExistence type="predicted"/>
<reference evidence="1" key="2">
    <citation type="submission" date="2020-09" db="EMBL/GenBank/DDBJ databases">
        <authorList>
            <person name="Sun Q."/>
            <person name="Zhou Y."/>
        </authorList>
    </citation>
    <scope>NUCLEOTIDE SEQUENCE</scope>
    <source>
        <strain evidence="1">CGMCC 1.12785</strain>
    </source>
</reference>
<dbReference type="Proteomes" id="UP000616114">
    <property type="component" value="Unassembled WGS sequence"/>
</dbReference>
<protein>
    <submittedName>
        <fullName evidence="1">Uncharacterized protein</fullName>
    </submittedName>
</protein>
<comment type="caution">
    <text evidence="1">The sequence shown here is derived from an EMBL/GenBank/DDBJ whole genome shotgun (WGS) entry which is preliminary data.</text>
</comment>
<gene>
    <name evidence="1" type="ORF">GCM10011333_11980</name>
</gene>
<name>A0A8J2XK16_9MICO</name>
<sequence length="63" mass="7492">MVRGADWSKKSNKWRARLKHNYREYVAGYFDTVAEPEQAIIDLRNKLFTHNDEDRQEAPRKAA</sequence>
<evidence type="ECO:0000313" key="1">
    <source>
        <dbReference type="EMBL" id="GGA10764.1"/>
    </source>
</evidence>
<accession>A0A8J2XK16</accession>
<reference evidence="1" key="1">
    <citation type="journal article" date="2014" name="Int. J. Syst. Evol. Microbiol.">
        <title>Complete genome sequence of Corynebacterium casei LMG S-19264T (=DSM 44701T), isolated from a smear-ripened cheese.</title>
        <authorList>
            <consortium name="US DOE Joint Genome Institute (JGI-PGF)"/>
            <person name="Walter F."/>
            <person name="Albersmeier A."/>
            <person name="Kalinowski J."/>
            <person name="Ruckert C."/>
        </authorList>
    </citation>
    <scope>NUCLEOTIDE SEQUENCE</scope>
    <source>
        <strain evidence="1">CGMCC 1.12785</strain>
    </source>
</reference>
<organism evidence="1 2">
    <name type="scientific">Sediminivirga luteola</name>
    <dbReference type="NCBI Taxonomy" id="1774748"/>
    <lineage>
        <taxon>Bacteria</taxon>
        <taxon>Bacillati</taxon>
        <taxon>Actinomycetota</taxon>
        <taxon>Actinomycetes</taxon>
        <taxon>Micrococcales</taxon>
        <taxon>Brevibacteriaceae</taxon>
        <taxon>Sediminivirga</taxon>
    </lineage>
</organism>
<dbReference type="RefSeq" id="WP_188550021.1">
    <property type="nucleotide sequence ID" value="NZ_BMFY01000004.1"/>
</dbReference>
<evidence type="ECO:0000313" key="2">
    <source>
        <dbReference type="Proteomes" id="UP000616114"/>
    </source>
</evidence>
<dbReference type="AlphaFoldDB" id="A0A8J2XK16"/>